<comment type="caution">
    <text evidence="3">The sequence shown here is derived from an EMBL/GenBank/DDBJ whole genome shotgun (WGS) entry which is preliminary data.</text>
</comment>
<proteinExistence type="predicted"/>
<accession>A0A402CEL2</accession>
<dbReference type="Gene3D" id="3.40.309.10">
    <property type="entry name" value="Aldehyde Dehydrogenase, Chain A, domain 2"/>
    <property type="match status" value="1"/>
</dbReference>
<dbReference type="EMBL" id="BHYM01000049">
    <property type="protein sequence ID" value="GCE42056.1"/>
    <property type="molecule type" value="Genomic_DNA"/>
</dbReference>
<organism evidence="3 4">
    <name type="scientific">Rhodococcus wratislaviensis</name>
    <name type="common">Tsukamurella wratislaviensis</name>
    <dbReference type="NCBI Taxonomy" id="44752"/>
    <lineage>
        <taxon>Bacteria</taxon>
        <taxon>Bacillati</taxon>
        <taxon>Actinomycetota</taxon>
        <taxon>Actinomycetes</taxon>
        <taxon>Mycobacteriales</taxon>
        <taxon>Nocardiaceae</taxon>
        <taxon>Rhodococcus</taxon>
    </lineage>
</organism>
<dbReference type="SUPFAM" id="SSF53720">
    <property type="entry name" value="ALDH-like"/>
    <property type="match status" value="1"/>
</dbReference>
<gene>
    <name evidence="3" type="ORF">Rhow_005715</name>
</gene>
<keyword evidence="1" id="KW-0560">Oxidoreductase</keyword>
<reference evidence="3 4" key="1">
    <citation type="submission" date="2018-11" db="EMBL/GenBank/DDBJ databases">
        <title>Microbial catabolism of amino acid.</title>
        <authorList>
            <person name="Hibi M."/>
            <person name="Ogawa J."/>
        </authorList>
    </citation>
    <scope>NUCLEOTIDE SEQUENCE [LARGE SCALE GENOMIC DNA]</scope>
    <source>
        <strain evidence="3 4">C31-06</strain>
    </source>
</reference>
<dbReference type="Pfam" id="PF00171">
    <property type="entry name" value="Aldedh"/>
    <property type="match status" value="1"/>
</dbReference>
<dbReference type="InterPro" id="IPR016162">
    <property type="entry name" value="Ald_DH_N"/>
</dbReference>
<dbReference type="Proteomes" id="UP000287519">
    <property type="component" value="Unassembled WGS sequence"/>
</dbReference>
<evidence type="ECO:0000259" key="2">
    <source>
        <dbReference type="Pfam" id="PF00171"/>
    </source>
</evidence>
<keyword evidence="4" id="KW-1185">Reference proteome</keyword>
<name>A0A402CEL2_RHOWR</name>
<dbReference type="GO" id="GO:0016620">
    <property type="term" value="F:oxidoreductase activity, acting on the aldehyde or oxo group of donors, NAD or NADP as acceptor"/>
    <property type="evidence" value="ECO:0007669"/>
    <property type="project" value="InterPro"/>
</dbReference>
<evidence type="ECO:0000256" key="1">
    <source>
        <dbReference type="ARBA" id="ARBA00023002"/>
    </source>
</evidence>
<dbReference type="InterPro" id="IPR016161">
    <property type="entry name" value="Ald_DH/histidinol_DH"/>
</dbReference>
<dbReference type="PANTHER" id="PTHR11699">
    <property type="entry name" value="ALDEHYDE DEHYDROGENASE-RELATED"/>
    <property type="match status" value="1"/>
</dbReference>
<dbReference type="Gene3D" id="3.40.605.10">
    <property type="entry name" value="Aldehyde Dehydrogenase, Chain A, domain 1"/>
    <property type="match status" value="1"/>
</dbReference>
<dbReference type="InterPro" id="IPR016163">
    <property type="entry name" value="Ald_DH_C"/>
</dbReference>
<protein>
    <submittedName>
        <fullName evidence="3">Aldehyde dehydrogenase</fullName>
    </submittedName>
</protein>
<evidence type="ECO:0000313" key="4">
    <source>
        <dbReference type="Proteomes" id="UP000287519"/>
    </source>
</evidence>
<evidence type="ECO:0000313" key="3">
    <source>
        <dbReference type="EMBL" id="GCE42056.1"/>
    </source>
</evidence>
<feature type="domain" description="Aldehyde dehydrogenase" evidence="2">
    <location>
        <begin position="3"/>
        <end position="117"/>
    </location>
</feature>
<sequence length="121" mass="13353">MGRGLFIEPTIFVDVDVAMRVAREEIFGPVLTVLRFDTDEEAIEIANDSDYGLVTGVWTRDHSRAHRVAAAIEAGQVFINQDFAGGVETPFGGYKLSGFGREQGFGALEHYCRLETITARL</sequence>
<dbReference type="InterPro" id="IPR015590">
    <property type="entry name" value="Aldehyde_DH_dom"/>
</dbReference>
<dbReference type="AlphaFoldDB" id="A0A402CEL2"/>